<dbReference type="SMART" id="SM00409">
    <property type="entry name" value="IG"/>
    <property type="match status" value="2"/>
</dbReference>
<dbReference type="InterPro" id="IPR013098">
    <property type="entry name" value="Ig_I-set"/>
</dbReference>
<dbReference type="SUPFAM" id="SSF49265">
    <property type="entry name" value="Fibronectin type III"/>
    <property type="match status" value="1"/>
</dbReference>
<gene>
    <name evidence="9" type="ORF">LNINA_LOCUS670</name>
</gene>
<keyword evidence="2" id="KW-0677">Repeat</keyword>
<feature type="domain" description="Ig-like" evidence="7">
    <location>
        <begin position="239"/>
        <end position="332"/>
    </location>
</feature>
<keyword evidence="1 6" id="KW-0732">Signal</keyword>
<proteinExistence type="predicted"/>
<dbReference type="Proteomes" id="UP001497472">
    <property type="component" value="Unassembled WGS sequence"/>
</dbReference>
<dbReference type="InterPro" id="IPR036116">
    <property type="entry name" value="FN3_sf"/>
</dbReference>
<evidence type="ECO:0000256" key="1">
    <source>
        <dbReference type="ARBA" id="ARBA00022729"/>
    </source>
</evidence>
<feature type="domain" description="Fibronectin type-III" evidence="8">
    <location>
        <begin position="339"/>
        <end position="451"/>
    </location>
</feature>
<evidence type="ECO:0000313" key="10">
    <source>
        <dbReference type="Proteomes" id="UP001497472"/>
    </source>
</evidence>
<dbReference type="CDD" id="cd00063">
    <property type="entry name" value="FN3"/>
    <property type="match status" value="1"/>
</dbReference>
<evidence type="ECO:0000256" key="3">
    <source>
        <dbReference type="ARBA" id="ARBA00023157"/>
    </source>
</evidence>
<dbReference type="AlphaFoldDB" id="A0AAV1ITW7"/>
<evidence type="ECO:0000313" key="9">
    <source>
        <dbReference type="EMBL" id="CAK1540632.1"/>
    </source>
</evidence>
<feature type="domain" description="Ig-like" evidence="7">
    <location>
        <begin position="131"/>
        <end position="230"/>
    </location>
</feature>
<comment type="caution">
    <text evidence="9">The sequence shown here is derived from an EMBL/GenBank/DDBJ whole genome shotgun (WGS) entry which is preliminary data.</text>
</comment>
<keyword evidence="5" id="KW-1133">Transmembrane helix</keyword>
<protein>
    <submittedName>
        <fullName evidence="9">Uncharacterized protein</fullName>
    </submittedName>
</protein>
<evidence type="ECO:0000259" key="7">
    <source>
        <dbReference type="PROSITE" id="PS50835"/>
    </source>
</evidence>
<dbReference type="InterPro" id="IPR051170">
    <property type="entry name" value="Neural/epithelial_adhesion"/>
</dbReference>
<dbReference type="SMART" id="SM00060">
    <property type="entry name" value="FN3"/>
    <property type="match status" value="1"/>
</dbReference>
<dbReference type="Gene3D" id="2.60.40.10">
    <property type="entry name" value="Immunoglobulins"/>
    <property type="match status" value="3"/>
</dbReference>
<keyword evidence="3" id="KW-1015">Disulfide bond</keyword>
<organism evidence="9 10">
    <name type="scientific">Leptosia nina</name>
    <dbReference type="NCBI Taxonomy" id="320188"/>
    <lineage>
        <taxon>Eukaryota</taxon>
        <taxon>Metazoa</taxon>
        <taxon>Ecdysozoa</taxon>
        <taxon>Arthropoda</taxon>
        <taxon>Hexapoda</taxon>
        <taxon>Insecta</taxon>
        <taxon>Pterygota</taxon>
        <taxon>Neoptera</taxon>
        <taxon>Endopterygota</taxon>
        <taxon>Lepidoptera</taxon>
        <taxon>Glossata</taxon>
        <taxon>Ditrysia</taxon>
        <taxon>Papilionoidea</taxon>
        <taxon>Pieridae</taxon>
        <taxon>Pierinae</taxon>
        <taxon>Leptosia</taxon>
    </lineage>
</organism>
<dbReference type="CDD" id="cd00096">
    <property type="entry name" value="Ig"/>
    <property type="match status" value="1"/>
</dbReference>
<dbReference type="PANTHER" id="PTHR12231">
    <property type="entry name" value="CTX-RELATED TYPE I TRANSMEMBRANE PROTEIN"/>
    <property type="match status" value="1"/>
</dbReference>
<keyword evidence="10" id="KW-1185">Reference proteome</keyword>
<feature type="transmembrane region" description="Helical" evidence="5">
    <location>
        <begin position="475"/>
        <end position="495"/>
    </location>
</feature>
<keyword evidence="4" id="KW-0393">Immunoglobulin domain</keyword>
<dbReference type="PROSITE" id="PS50853">
    <property type="entry name" value="FN3"/>
    <property type="match status" value="1"/>
</dbReference>
<dbReference type="PANTHER" id="PTHR12231:SF253">
    <property type="entry name" value="DPR-INTERACTING PROTEIN ETA, ISOFORM B-RELATED"/>
    <property type="match status" value="1"/>
</dbReference>
<dbReference type="Pfam" id="PF13927">
    <property type="entry name" value="Ig_3"/>
    <property type="match status" value="1"/>
</dbReference>
<dbReference type="InterPro" id="IPR036179">
    <property type="entry name" value="Ig-like_dom_sf"/>
</dbReference>
<evidence type="ECO:0000256" key="6">
    <source>
        <dbReference type="SAM" id="SignalP"/>
    </source>
</evidence>
<dbReference type="InterPro" id="IPR007110">
    <property type="entry name" value="Ig-like_dom"/>
</dbReference>
<sequence length="498" mass="55712">MKCFKIILFLIYFNIVYGLKTIQKGFLNTLSVEPIYYGADKTYFPSGIRKSVICKGGGKNEKVQWRDPSGDVVPTVASDHVFVQEYFVPAYRTRVPAAVLVFTHTTVEDSGIWECRAGGKKKEVSLCIIDPAEFVDTPTEVTADLGRSITLTCQARGDPEPRLVWYRNGEPIIEDMTSSKYAVSTKFNSQGFEGLLTVRSLERDDSGSYGCEAIQASPHDEDCSISKNINVTLNINYAPMFLDGNETSTLFVKDDKLAELVCSVDAFPEPTYRWFKEVGSDLSEIAQSETKVEEDGSKAVLTLEVTEAHFGQRFVCRATNQYGTVDKVFAIQKLEKPEPPIEFNINNSSYDSIQLSVIWEKESFYQVAGVEIEYLSADKASRRKGMFNWKKGTSIKIKSDEFDAVETESGGALITLPDLDEETTYWIRIRATNEVGSSSWSSPLKITTDIKPEMEEVQENLVKKRPESHDSEARFYGLLFAGGVLVVAFGSMFVVRVV</sequence>
<reference evidence="9 10" key="1">
    <citation type="submission" date="2023-11" db="EMBL/GenBank/DDBJ databases">
        <authorList>
            <person name="Okamura Y."/>
        </authorList>
    </citation>
    <scope>NUCLEOTIDE SEQUENCE [LARGE SCALE GENOMIC DNA]</scope>
</reference>
<evidence type="ECO:0000256" key="2">
    <source>
        <dbReference type="ARBA" id="ARBA00022737"/>
    </source>
</evidence>
<evidence type="ECO:0000256" key="4">
    <source>
        <dbReference type="ARBA" id="ARBA00023319"/>
    </source>
</evidence>
<dbReference type="Pfam" id="PF07679">
    <property type="entry name" value="I-set"/>
    <property type="match status" value="1"/>
</dbReference>
<dbReference type="InterPro" id="IPR003599">
    <property type="entry name" value="Ig_sub"/>
</dbReference>
<dbReference type="PROSITE" id="PS50835">
    <property type="entry name" value="IG_LIKE"/>
    <property type="match status" value="3"/>
</dbReference>
<keyword evidence="5" id="KW-0812">Transmembrane</keyword>
<keyword evidence="5" id="KW-0472">Membrane</keyword>
<evidence type="ECO:0000256" key="5">
    <source>
        <dbReference type="SAM" id="Phobius"/>
    </source>
</evidence>
<accession>A0AAV1ITW7</accession>
<dbReference type="InterPro" id="IPR003961">
    <property type="entry name" value="FN3_dom"/>
</dbReference>
<name>A0AAV1ITW7_9NEOP</name>
<dbReference type="SUPFAM" id="SSF48726">
    <property type="entry name" value="Immunoglobulin"/>
    <property type="match status" value="2"/>
</dbReference>
<evidence type="ECO:0000259" key="8">
    <source>
        <dbReference type="PROSITE" id="PS50853"/>
    </source>
</evidence>
<dbReference type="InterPro" id="IPR013783">
    <property type="entry name" value="Ig-like_fold"/>
</dbReference>
<dbReference type="GO" id="GO:0030154">
    <property type="term" value="P:cell differentiation"/>
    <property type="evidence" value="ECO:0007669"/>
    <property type="project" value="UniProtKB-ARBA"/>
</dbReference>
<dbReference type="GO" id="GO:0009653">
    <property type="term" value="P:anatomical structure morphogenesis"/>
    <property type="evidence" value="ECO:0007669"/>
    <property type="project" value="UniProtKB-ARBA"/>
</dbReference>
<dbReference type="SMART" id="SM00408">
    <property type="entry name" value="IGc2"/>
    <property type="match status" value="2"/>
</dbReference>
<dbReference type="InterPro" id="IPR003598">
    <property type="entry name" value="Ig_sub2"/>
</dbReference>
<feature type="chain" id="PRO_5043718312" evidence="6">
    <location>
        <begin position="19"/>
        <end position="498"/>
    </location>
</feature>
<feature type="signal peptide" evidence="6">
    <location>
        <begin position="1"/>
        <end position="18"/>
    </location>
</feature>
<feature type="domain" description="Ig-like" evidence="7">
    <location>
        <begin position="34"/>
        <end position="125"/>
    </location>
</feature>
<dbReference type="EMBL" id="CAVLEF010000001">
    <property type="protein sequence ID" value="CAK1540632.1"/>
    <property type="molecule type" value="Genomic_DNA"/>
</dbReference>